<dbReference type="EMBL" id="JBHVZQ010000018">
    <property type="protein sequence ID" value="MFF1275793.1"/>
    <property type="molecule type" value="Genomic_DNA"/>
</dbReference>
<reference evidence="2 3" key="1">
    <citation type="submission" date="2024-09" db="EMBL/GenBank/DDBJ databases">
        <title>The Natural Products Discovery Center: Release of the First 8490 Sequenced Strains for Exploring Actinobacteria Biosynthetic Diversity.</title>
        <authorList>
            <person name="Kalkreuter E."/>
            <person name="Kautsar S.A."/>
            <person name="Yang D."/>
            <person name="Bader C.D."/>
            <person name="Teijaro C.N."/>
            <person name="Fluegel L."/>
            <person name="Davis C.M."/>
            <person name="Simpson J.R."/>
            <person name="Lauterbach L."/>
            <person name="Steele A.D."/>
            <person name="Gui C."/>
            <person name="Meng S."/>
            <person name="Li G."/>
            <person name="Viehrig K."/>
            <person name="Ye F."/>
            <person name="Su P."/>
            <person name="Kiefer A.F."/>
            <person name="Nichols A."/>
            <person name="Cepeda A.J."/>
            <person name="Yan W."/>
            <person name="Fan B."/>
            <person name="Jiang Y."/>
            <person name="Adhikari A."/>
            <person name="Zheng C.-J."/>
            <person name="Schuster L."/>
            <person name="Cowan T.M."/>
            <person name="Smanski M.J."/>
            <person name="Chevrette M.G."/>
            <person name="De Carvalho L.P.S."/>
            <person name="Shen B."/>
        </authorList>
    </citation>
    <scope>NUCLEOTIDE SEQUENCE [LARGE SCALE GENOMIC DNA]</scope>
    <source>
        <strain evidence="2 3">NPDC058328</strain>
    </source>
</reference>
<comment type="caution">
    <text evidence="2">The sequence shown here is derived from an EMBL/GenBank/DDBJ whole genome shotgun (WGS) entry which is preliminary data.</text>
</comment>
<feature type="region of interest" description="Disordered" evidence="1">
    <location>
        <begin position="64"/>
        <end position="93"/>
    </location>
</feature>
<dbReference type="Proteomes" id="UP001601627">
    <property type="component" value="Unassembled WGS sequence"/>
</dbReference>
<sequence>MWDISFRSTVRSERLRFAEEPRTAVRFPGTGERESISHSDRDHLPEKVVPGRDYHDVTVGYRLETRLTGEPGRARSAADGTDAQPSGRSRPRR</sequence>
<proteinExistence type="predicted"/>
<gene>
    <name evidence="2" type="ORF">ACFVZC_20690</name>
</gene>
<dbReference type="RefSeq" id="WP_208818317.1">
    <property type="nucleotide sequence ID" value="NZ_JBHVZQ010000018.1"/>
</dbReference>
<name>A0ABW6Q9B0_9ACTN</name>
<evidence type="ECO:0000313" key="2">
    <source>
        <dbReference type="EMBL" id="MFF1275793.1"/>
    </source>
</evidence>
<feature type="compositionally biased region" description="Basic and acidic residues" evidence="1">
    <location>
        <begin position="31"/>
        <end position="48"/>
    </location>
</feature>
<evidence type="ECO:0000256" key="1">
    <source>
        <dbReference type="SAM" id="MobiDB-lite"/>
    </source>
</evidence>
<feature type="region of interest" description="Disordered" evidence="1">
    <location>
        <begin position="26"/>
        <end position="48"/>
    </location>
</feature>
<protein>
    <submittedName>
        <fullName evidence="2">Uncharacterized protein</fullName>
    </submittedName>
</protein>
<evidence type="ECO:0000313" key="3">
    <source>
        <dbReference type="Proteomes" id="UP001601627"/>
    </source>
</evidence>
<organism evidence="2 3">
    <name type="scientific">Streptomyces marokkonensis</name>
    <dbReference type="NCBI Taxonomy" id="324855"/>
    <lineage>
        <taxon>Bacteria</taxon>
        <taxon>Bacillati</taxon>
        <taxon>Actinomycetota</taxon>
        <taxon>Actinomycetes</taxon>
        <taxon>Kitasatosporales</taxon>
        <taxon>Streptomycetaceae</taxon>
        <taxon>Streptomyces</taxon>
    </lineage>
</organism>
<keyword evidence="3" id="KW-1185">Reference proteome</keyword>
<accession>A0ABW6Q9B0</accession>